<keyword evidence="2" id="KW-0732">Signal</keyword>
<proteinExistence type="predicted"/>
<accession>A0AAV1UMU0</accession>
<sequence length="616" mass="63459">MKLVAGLVVAALAVTAARADQMQNLRSTEEEEATSTSKGKLTSPVGAKANEELKDDEDDLTADVSDLVDGKGSAGDDMKINILDLIGTGSNQVDLKDIIDAIKDSSASGLGDLSWLYEEDDPDGKDGAKSSSIFGKGAGDGKDDLSLFFPDTSGSGDHVDGAPPNLEDLFDGIKKGAGSSGDLSWLFADASKSEDPHGAKDVATKGDPLEESEEPTDVMATKASKATKSGGKEAPLVDLFDDGSNGLLGGAKDVATKGDPIEEDEDDEVDPYGAKGVATKGDPLEESEEPTDVMATKASKATKSGGKEAPLVDLFDDGSNGLLGGAKEVATKGNPIEEDEEDEDEDEDENVDLVATKGGDKATKASKATKSGGEETPLVDLFDDGSNGLLGGAKDVATKGDPIEEDEDDEVDPYGAKGVATKGDPIEEDEDDEVDPYGAKGVATKGDPIEEDEDDEVDPYGAKGVATKGDPLEESEEPTDVMATKASKATKSGGKEAPLVDLFDDGSNGLLGGAKEVATKGNPIEEDEEDEDEDEDENVDLVATKGGDKATKASKATKSGGEETLLVNLFDDGSNGLLGGANDVETTDPDKNSELAVLDDTLPIGKDADSPTQGPL</sequence>
<feature type="compositionally biased region" description="Acidic residues" evidence="1">
    <location>
        <begin position="449"/>
        <end position="458"/>
    </location>
</feature>
<feature type="region of interest" description="Disordered" evidence="1">
    <location>
        <begin position="145"/>
        <end position="173"/>
    </location>
</feature>
<feature type="region of interest" description="Disordered" evidence="1">
    <location>
        <begin position="188"/>
        <end position="500"/>
    </location>
</feature>
<dbReference type="AlphaFoldDB" id="A0AAV1UMU0"/>
<feature type="signal peptide" evidence="2">
    <location>
        <begin position="1"/>
        <end position="19"/>
    </location>
</feature>
<feature type="compositionally biased region" description="Acidic residues" evidence="1">
    <location>
        <begin position="336"/>
        <end position="351"/>
    </location>
</feature>
<name>A0AAV1UMU0_9STRA</name>
<evidence type="ECO:0000313" key="3">
    <source>
        <dbReference type="EMBL" id="CAK7934942.1"/>
    </source>
</evidence>
<organism evidence="3 4">
    <name type="scientific">Peronospora matthiolae</name>
    <dbReference type="NCBI Taxonomy" id="2874970"/>
    <lineage>
        <taxon>Eukaryota</taxon>
        <taxon>Sar</taxon>
        <taxon>Stramenopiles</taxon>
        <taxon>Oomycota</taxon>
        <taxon>Peronosporomycetes</taxon>
        <taxon>Peronosporales</taxon>
        <taxon>Peronosporaceae</taxon>
        <taxon>Peronospora</taxon>
    </lineage>
</organism>
<gene>
    <name evidence="3" type="ORF">PM001_LOCUS20092</name>
</gene>
<feature type="chain" id="PRO_5043942852" evidence="2">
    <location>
        <begin position="20"/>
        <end position="616"/>
    </location>
</feature>
<feature type="compositionally biased region" description="Acidic residues" evidence="1">
    <location>
        <begin position="426"/>
        <end position="435"/>
    </location>
</feature>
<evidence type="ECO:0000256" key="2">
    <source>
        <dbReference type="SAM" id="SignalP"/>
    </source>
</evidence>
<evidence type="ECO:0000313" key="4">
    <source>
        <dbReference type="Proteomes" id="UP001162060"/>
    </source>
</evidence>
<dbReference type="EMBL" id="CAKLBY020000217">
    <property type="protein sequence ID" value="CAK7934942.1"/>
    <property type="molecule type" value="Genomic_DNA"/>
</dbReference>
<feature type="region of interest" description="Disordered" evidence="1">
    <location>
        <begin position="573"/>
        <end position="616"/>
    </location>
</feature>
<evidence type="ECO:0000256" key="1">
    <source>
        <dbReference type="SAM" id="MobiDB-lite"/>
    </source>
</evidence>
<protein>
    <submittedName>
        <fullName evidence="3">Uncharacterized protein</fullName>
    </submittedName>
</protein>
<feature type="compositionally biased region" description="Acidic residues" evidence="1">
    <location>
        <begin position="261"/>
        <end position="270"/>
    </location>
</feature>
<feature type="compositionally biased region" description="Acidic residues" evidence="1">
    <location>
        <begin position="403"/>
        <end position="412"/>
    </location>
</feature>
<feature type="region of interest" description="Disordered" evidence="1">
    <location>
        <begin position="513"/>
        <end position="561"/>
    </location>
</feature>
<comment type="caution">
    <text evidence="3">The sequence shown here is derived from an EMBL/GenBank/DDBJ whole genome shotgun (WGS) entry which is preliminary data.</text>
</comment>
<dbReference type="Proteomes" id="UP001162060">
    <property type="component" value="Unassembled WGS sequence"/>
</dbReference>
<feature type="region of interest" description="Disordered" evidence="1">
    <location>
        <begin position="25"/>
        <end position="61"/>
    </location>
</feature>
<feature type="compositionally biased region" description="Basic and acidic residues" evidence="1">
    <location>
        <begin position="191"/>
        <end position="208"/>
    </location>
</feature>
<reference evidence="3" key="1">
    <citation type="submission" date="2024-01" db="EMBL/GenBank/DDBJ databases">
        <authorList>
            <person name="Webb A."/>
        </authorList>
    </citation>
    <scope>NUCLEOTIDE SEQUENCE</scope>
    <source>
        <strain evidence="3">Pm1</strain>
    </source>
</reference>
<feature type="compositionally biased region" description="Acidic residues" evidence="1">
    <location>
        <begin position="524"/>
        <end position="539"/>
    </location>
</feature>